<gene>
    <name evidence="4" type="primary">purN</name>
    <name evidence="6" type="ORF">A3D03_05460</name>
</gene>
<dbReference type="AlphaFoldDB" id="A0A1F6A8D0"/>
<evidence type="ECO:0000313" key="6">
    <source>
        <dbReference type="EMBL" id="OGG21009.1"/>
    </source>
</evidence>
<keyword evidence="3 4" id="KW-0658">Purine biosynthesis</keyword>
<evidence type="ECO:0000259" key="5">
    <source>
        <dbReference type="Pfam" id="PF00551"/>
    </source>
</evidence>
<dbReference type="SUPFAM" id="SSF53328">
    <property type="entry name" value="Formyltransferase"/>
    <property type="match status" value="1"/>
</dbReference>
<dbReference type="HAMAP" id="MF_01930">
    <property type="entry name" value="PurN"/>
    <property type="match status" value="1"/>
</dbReference>
<evidence type="ECO:0000256" key="2">
    <source>
        <dbReference type="ARBA" id="ARBA00022679"/>
    </source>
</evidence>
<evidence type="ECO:0000256" key="1">
    <source>
        <dbReference type="ARBA" id="ARBA00005054"/>
    </source>
</evidence>
<dbReference type="GO" id="GO:0005737">
    <property type="term" value="C:cytoplasm"/>
    <property type="evidence" value="ECO:0007669"/>
    <property type="project" value="TreeGrafter"/>
</dbReference>
<feature type="domain" description="Formyl transferase N-terminal" evidence="5">
    <location>
        <begin position="4"/>
        <end position="210"/>
    </location>
</feature>
<feature type="binding site" evidence="4">
    <location>
        <begin position="15"/>
        <end position="17"/>
    </location>
    <ligand>
        <name>N(1)-(5-phospho-beta-D-ribosyl)glycinamide</name>
        <dbReference type="ChEBI" id="CHEBI:143788"/>
    </ligand>
</feature>
<dbReference type="Proteomes" id="UP000177092">
    <property type="component" value="Unassembled WGS sequence"/>
</dbReference>
<dbReference type="PANTHER" id="PTHR43369">
    <property type="entry name" value="PHOSPHORIBOSYLGLYCINAMIDE FORMYLTRANSFERASE"/>
    <property type="match status" value="1"/>
</dbReference>
<dbReference type="InterPro" id="IPR002376">
    <property type="entry name" value="Formyl_transf_N"/>
</dbReference>
<dbReference type="UniPathway" id="UPA00074">
    <property type="reaction ID" value="UER00126"/>
</dbReference>
<accession>A0A1F6A8D0</accession>
<dbReference type="STRING" id="1798384.A3D03_05460"/>
<name>A0A1F6A8D0_9BACT</name>
<dbReference type="GO" id="GO:0006189">
    <property type="term" value="P:'de novo' IMP biosynthetic process"/>
    <property type="evidence" value="ECO:0007669"/>
    <property type="project" value="UniProtKB-UniRule"/>
</dbReference>
<evidence type="ECO:0000256" key="3">
    <source>
        <dbReference type="ARBA" id="ARBA00022755"/>
    </source>
</evidence>
<feature type="binding site" evidence="4">
    <location>
        <position position="116"/>
    </location>
    <ligand>
        <name>(6R)-10-formyltetrahydrofolate</name>
        <dbReference type="ChEBI" id="CHEBI:195366"/>
    </ligand>
</feature>
<evidence type="ECO:0000256" key="4">
    <source>
        <dbReference type="HAMAP-Rule" id="MF_01930"/>
    </source>
</evidence>
<keyword evidence="2 4" id="KW-0808">Transferase</keyword>
<dbReference type="EC" id="2.1.2.2" evidence="4"/>
<feature type="site" description="Raises pKa of active site His" evidence="4">
    <location>
        <position position="173"/>
    </location>
</feature>
<feature type="active site" description="Proton donor" evidence="4">
    <location>
        <position position="118"/>
    </location>
</feature>
<reference evidence="6 7" key="1">
    <citation type="journal article" date="2016" name="Nat. Commun.">
        <title>Thousands of microbial genomes shed light on interconnected biogeochemical processes in an aquifer system.</title>
        <authorList>
            <person name="Anantharaman K."/>
            <person name="Brown C.T."/>
            <person name="Hug L.A."/>
            <person name="Sharon I."/>
            <person name="Castelle C.J."/>
            <person name="Probst A.J."/>
            <person name="Thomas B.C."/>
            <person name="Singh A."/>
            <person name="Wilkins M.J."/>
            <person name="Karaoz U."/>
            <person name="Brodie E.L."/>
            <person name="Williams K.H."/>
            <person name="Hubbard S.S."/>
            <person name="Banfield J.F."/>
        </authorList>
    </citation>
    <scope>NUCLEOTIDE SEQUENCE [LARGE SCALE GENOMIC DNA]</scope>
</reference>
<comment type="similarity">
    <text evidence="4">Belongs to the GART family.</text>
</comment>
<dbReference type="Pfam" id="PF00551">
    <property type="entry name" value="Formyl_trans_N"/>
    <property type="match status" value="1"/>
</dbReference>
<protein>
    <recommendedName>
        <fullName evidence="4">Phosphoribosylglycinamide formyltransferase</fullName>
        <ecNumber evidence="4">2.1.2.2</ecNumber>
    </recommendedName>
    <alternativeName>
        <fullName evidence="4">5'-phosphoribosylglycinamide transformylase</fullName>
    </alternativeName>
    <alternativeName>
        <fullName evidence="4">GAR transformylase</fullName>
        <shortName evidence="4">GART</shortName>
    </alternativeName>
</protein>
<dbReference type="PANTHER" id="PTHR43369:SF2">
    <property type="entry name" value="PHOSPHORIBOSYLGLYCINAMIDE FORMYLTRANSFERASE"/>
    <property type="match status" value="1"/>
</dbReference>
<proteinExistence type="inferred from homology"/>
<comment type="caution">
    <text evidence="4">Lacks conserved residue(s) required for the propagation of feature annotation.</text>
</comment>
<dbReference type="EMBL" id="MFJN01000031">
    <property type="protein sequence ID" value="OGG21009.1"/>
    <property type="molecule type" value="Genomic_DNA"/>
</dbReference>
<comment type="function">
    <text evidence="4">Catalyzes the transfer of a formyl group from 10-formyltetrahydrofolate to 5-phospho-ribosyl-glycinamide (GAR), producing 5-phospho-ribosyl-N-formylglycinamide (FGAR) and tetrahydrofolate.</text>
</comment>
<comment type="caution">
    <text evidence="6">The sequence shown here is derived from an EMBL/GenBank/DDBJ whole genome shotgun (WGS) entry which is preliminary data.</text>
</comment>
<sequence length="235" mass="26120">MVNKIAVLISDKGTGSNLAAILQAIDDGIIRNGKVTVVVSDKKEAKGLIHACKRNIPAEIKGLKEYLQQGKTRQNYDYDLGVMLKMKYHVDLVVLAGWMLILGKNFLKYFPDKVINLHPGLLPDGDIDYLILSDGIKVKAIRGLHTDAAVQFAIDHHYPVTGSTVHFVTPLVDQGPVIIRSEVKIKNKDNVKTLYQRMKKAEHKILPEAIALFCDNRLKIEDGRVIIKDAETSSA</sequence>
<dbReference type="InterPro" id="IPR036477">
    <property type="entry name" value="Formyl_transf_N_sf"/>
</dbReference>
<evidence type="ECO:0000313" key="7">
    <source>
        <dbReference type="Proteomes" id="UP000177092"/>
    </source>
</evidence>
<organism evidence="6 7">
    <name type="scientific">Candidatus Gottesmanbacteria bacterium RIFCSPHIGHO2_02_FULL_40_13</name>
    <dbReference type="NCBI Taxonomy" id="1798384"/>
    <lineage>
        <taxon>Bacteria</taxon>
        <taxon>Candidatus Gottesmaniibacteriota</taxon>
    </lineage>
</organism>
<feature type="binding site" evidence="4">
    <location>
        <position position="73"/>
    </location>
    <ligand>
        <name>(6R)-10-formyltetrahydrofolate</name>
        <dbReference type="ChEBI" id="CHEBI:195366"/>
    </ligand>
</feature>
<dbReference type="Gene3D" id="3.40.50.170">
    <property type="entry name" value="Formyl transferase, N-terminal domain"/>
    <property type="match status" value="1"/>
</dbReference>
<comment type="pathway">
    <text evidence="1 4">Purine metabolism; IMP biosynthesis via de novo pathway; N(2)-formyl-N(1)-(5-phospho-D-ribosyl)glycinamide from N(1)-(5-phospho-D-ribosyl)glycinamide (10-formyl THF route): step 1/1.</text>
</comment>
<dbReference type="InterPro" id="IPR004607">
    <property type="entry name" value="GART"/>
</dbReference>
<dbReference type="GO" id="GO:0004644">
    <property type="term" value="F:phosphoribosylglycinamide formyltransferase activity"/>
    <property type="evidence" value="ECO:0007669"/>
    <property type="project" value="UniProtKB-UniRule"/>
</dbReference>
<comment type="catalytic activity">
    <reaction evidence="4">
        <text>N(1)-(5-phospho-beta-D-ribosyl)glycinamide + (6R)-10-formyltetrahydrofolate = N(2)-formyl-N(1)-(5-phospho-beta-D-ribosyl)glycinamide + (6S)-5,6,7,8-tetrahydrofolate + H(+)</text>
        <dbReference type="Rhea" id="RHEA:15053"/>
        <dbReference type="ChEBI" id="CHEBI:15378"/>
        <dbReference type="ChEBI" id="CHEBI:57453"/>
        <dbReference type="ChEBI" id="CHEBI:143788"/>
        <dbReference type="ChEBI" id="CHEBI:147286"/>
        <dbReference type="ChEBI" id="CHEBI:195366"/>
        <dbReference type="EC" id="2.1.2.2"/>
    </reaction>
</comment>